<feature type="non-terminal residue" evidence="2">
    <location>
        <position position="1"/>
    </location>
</feature>
<dbReference type="EMBL" id="KN838798">
    <property type="protein sequence ID" value="KIJ94335.1"/>
    <property type="molecule type" value="Genomic_DNA"/>
</dbReference>
<accession>A0A0C9WS02</accession>
<organism evidence="2 3">
    <name type="scientific">Laccaria amethystina LaAM-08-1</name>
    <dbReference type="NCBI Taxonomy" id="1095629"/>
    <lineage>
        <taxon>Eukaryota</taxon>
        <taxon>Fungi</taxon>
        <taxon>Dikarya</taxon>
        <taxon>Basidiomycota</taxon>
        <taxon>Agaricomycotina</taxon>
        <taxon>Agaricomycetes</taxon>
        <taxon>Agaricomycetidae</taxon>
        <taxon>Agaricales</taxon>
        <taxon>Agaricineae</taxon>
        <taxon>Hydnangiaceae</taxon>
        <taxon>Laccaria</taxon>
    </lineage>
</organism>
<evidence type="ECO:0000256" key="1">
    <source>
        <dbReference type="SAM" id="MobiDB-lite"/>
    </source>
</evidence>
<evidence type="ECO:0000313" key="2">
    <source>
        <dbReference type="EMBL" id="KIJ94335.1"/>
    </source>
</evidence>
<feature type="compositionally biased region" description="Polar residues" evidence="1">
    <location>
        <begin position="88"/>
        <end position="98"/>
    </location>
</feature>
<gene>
    <name evidence="2" type="ORF">K443DRAFT_110598</name>
</gene>
<protein>
    <submittedName>
        <fullName evidence="2">Uncharacterized protein</fullName>
    </submittedName>
</protein>
<name>A0A0C9WS02_9AGAR</name>
<keyword evidence="3" id="KW-1185">Reference proteome</keyword>
<dbReference type="HOGENOM" id="CLU_2177007_0_0_1"/>
<reference evidence="3" key="2">
    <citation type="submission" date="2015-01" db="EMBL/GenBank/DDBJ databases">
        <title>Evolutionary Origins and Diversification of the Mycorrhizal Mutualists.</title>
        <authorList>
            <consortium name="DOE Joint Genome Institute"/>
            <consortium name="Mycorrhizal Genomics Consortium"/>
            <person name="Kohler A."/>
            <person name="Kuo A."/>
            <person name="Nagy L.G."/>
            <person name="Floudas D."/>
            <person name="Copeland A."/>
            <person name="Barry K.W."/>
            <person name="Cichocki N."/>
            <person name="Veneault-Fourrey C."/>
            <person name="LaButti K."/>
            <person name="Lindquist E.A."/>
            <person name="Lipzen A."/>
            <person name="Lundell T."/>
            <person name="Morin E."/>
            <person name="Murat C."/>
            <person name="Riley R."/>
            <person name="Ohm R."/>
            <person name="Sun H."/>
            <person name="Tunlid A."/>
            <person name="Henrissat B."/>
            <person name="Grigoriev I.V."/>
            <person name="Hibbett D.S."/>
            <person name="Martin F."/>
        </authorList>
    </citation>
    <scope>NUCLEOTIDE SEQUENCE [LARGE SCALE GENOMIC DNA]</scope>
    <source>
        <strain evidence="3">LaAM-08-1</strain>
    </source>
</reference>
<sequence length="130" mass="15091">HNNHPQTTAAHHDTKRARPLMNDHGCPLSRSTNNKEQTHARPSPPMTPNEYDRPQTTTDDPLTTWDVYLNNSRTTITHHTKRARPPMNYTNRPQTTTAHYDKKRAQPPMKTRSAYPLHLQTTTQNGYERQ</sequence>
<evidence type="ECO:0000313" key="3">
    <source>
        <dbReference type="Proteomes" id="UP000054477"/>
    </source>
</evidence>
<dbReference type="Proteomes" id="UP000054477">
    <property type="component" value="Unassembled WGS sequence"/>
</dbReference>
<reference evidence="2 3" key="1">
    <citation type="submission" date="2014-04" db="EMBL/GenBank/DDBJ databases">
        <authorList>
            <consortium name="DOE Joint Genome Institute"/>
            <person name="Kuo A."/>
            <person name="Kohler A."/>
            <person name="Nagy L.G."/>
            <person name="Floudas D."/>
            <person name="Copeland A."/>
            <person name="Barry K.W."/>
            <person name="Cichocki N."/>
            <person name="Veneault-Fourrey C."/>
            <person name="LaButti K."/>
            <person name="Lindquist E.A."/>
            <person name="Lipzen A."/>
            <person name="Lundell T."/>
            <person name="Morin E."/>
            <person name="Murat C."/>
            <person name="Sun H."/>
            <person name="Tunlid A."/>
            <person name="Henrissat B."/>
            <person name="Grigoriev I.V."/>
            <person name="Hibbett D.S."/>
            <person name="Martin F."/>
            <person name="Nordberg H.P."/>
            <person name="Cantor M.N."/>
            <person name="Hua S.X."/>
        </authorList>
    </citation>
    <scope>NUCLEOTIDE SEQUENCE [LARGE SCALE GENOMIC DNA]</scope>
    <source>
        <strain evidence="2 3">LaAM-08-1</strain>
    </source>
</reference>
<dbReference type="AlphaFoldDB" id="A0A0C9WS02"/>
<feature type="region of interest" description="Disordered" evidence="1">
    <location>
        <begin position="76"/>
        <end position="112"/>
    </location>
</feature>
<proteinExistence type="predicted"/>
<feature type="region of interest" description="Disordered" evidence="1">
    <location>
        <begin position="1"/>
        <end position="63"/>
    </location>
</feature>